<keyword evidence="3" id="KW-0677">Repeat</keyword>
<keyword evidence="1" id="KW-0433">Leucine-rich repeat</keyword>
<evidence type="ECO:0000256" key="2">
    <source>
        <dbReference type="ARBA" id="ARBA00022729"/>
    </source>
</evidence>
<evidence type="ECO:0000256" key="4">
    <source>
        <dbReference type="ARBA" id="ARBA00023136"/>
    </source>
</evidence>
<proteinExistence type="predicted"/>
<feature type="transmembrane region" description="Helical" evidence="6">
    <location>
        <begin position="249"/>
        <end position="268"/>
    </location>
</feature>
<keyword evidence="8" id="KW-1185">Reference proteome</keyword>
<dbReference type="SUPFAM" id="SSF52058">
    <property type="entry name" value="L domain-like"/>
    <property type="match status" value="1"/>
</dbReference>
<dbReference type="InterPro" id="IPR032675">
    <property type="entry name" value="LRR_dom_sf"/>
</dbReference>
<dbReference type="FunFam" id="3.80.10.10:FF:000095">
    <property type="entry name" value="LRR receptor-like serine/threonine-protein kinase GSO1"/>
    <property type="match status" value="1"/>
</dbReference>
<keyword evidence="7" id="KW-0675">Receptor</keyword>
<feature type="compositionally biased region" description="Basic and acidic residues" evidence="5">
    <location>
        <begin position="1"/>
        <end position="28"/>
    </location>
</feature>
<keyword evidence="7" id="KW-0418">Kinase</keyword>
<accession>A0A9N8DPU0</accession>
<evidence type="ECO:0000256" key="3">
    <source>
        <dbReference type="ARBA" id="ARBA00022737"/>
    </source>
</evidence>
<dbReference type="SUPFAM" id="SSF52047">
    <property type="entry name" value="RNI-like"/>
    <property type="match status" value="1"/>
</dbReference>
<sequence length="854" mass="93742">MDFHETEKRTKKSSSEKDSGQRGARESADDLGGLPVAAQEICFRPAFDGEKLDDTEVHVVGDNLTGAQEHFQEAEVDSDHPGSNAFKEQLRNNYGQAPMAKTQRWENTTSWNSSSVMVGMTDGRDMDSLSPQQINGIVARDTIANQALMDVQPLPSPQSTGPTRNQTASRPGAYAVVPPTQITPASPEFIPATSSNCSHDTWAFEDTESGIAVANLVPDDEIPQNLPRAEEMKRTVSTRARTPFNKKRTYLACMVLIFLVVIAVTVVASRLKNASKNATKHIASVVPTETPITDMYPQQEDSILLLLPNYTVEAIRRPDSPQAMAFSWLMGDPNLTLYAPWQITQRLALATLYHATKGDSWTNNTNWLSYQHHECEWHSSTNGVEALKALHTGFAVPSEAVCGTVEELLINGRACLGQAMHDWGDPTNGSITSLRLFQNNLQGSLPEELYLITTLESILLFSNPLTSTISSNIENLKDLEVLYIPVSGLSGSIPTEVGVLSNMHTIELFAGYLTGEIPTEIGLLDSLERLVLDNNNMTSTVPTELAELQSLHTMYLDTNNLSGTLPTELGLLSNLYDLQIHNTGISGTIPIEYFNLPQLGKLRLGKNLLTGVIATEIGISQSLWYIDLWDNLLTGPIPTETGLLQKLRFWDTEINQMTGTLPSEFGALEHNLTWLFVADNNLHGRVPTELGRCTHMERLWLHDNDLYGDLFLDITQHMKNLSDLSVTSNSFSGSIPSQVGILTNLIHFEAGSNSFDGEIPSELGNLINMRWLDLTDNIIQGTLPQEILNLTLAGSLEFLHLAGNPLLAGTIPSMVCEPPNKAYVEVLFDCTEILCGCHCSCNSTTATPVANLTI</sequence>
<dbReference type="Gene3D" id="3.80.10.10">
    <property type="entry name" value="Ribonuclease Inhibitor"/>
    <property type="match status" value="3"/>
</dbReference>
<dbReference type="InterPro" id="IPR053211">
    <property type="entry name" value="DNA_repair-toleration"/>
</dbReference>
<dbReference type="PANTHER" id="PTHR48060:SF24">
    <property type="entry name" value="NON-SPECIFIC SERINE_THREONINE PROTEIN KINASE"/>
    <property type="match status" value="1"/>
</dbReference>
<protein>
    <submittedName>
        <fullName evidence="7">LRR receptor-like serine threonine-protein kinase</fullName>
    </submittedName>
</protein>
<evidence type="ECO:0000256" key="5">
    <source>
        <dbReference type="SAM" id="MobiDB-lite"/>
    </source>
</evidence>
<keyword evidence="7" id="KW-0808">Transferase</keyword>
<dbReference type="PANTHER" id="PTHR48060">
    <property type="entry name" value="DNA DAMAGE-REPAIR/TOLERATION PROTEIN DRT100"/>
    <property type="match status" value="1"/>
</dbReference>
<dbReference type="GO" id="GO:0016301">
    <property type="term" value="F:kinase activity"/>
    <property type="evidence" value="ECO:0007669"/>
    <property type="project" value="UniProtKB-KW"/>
</dbReference>
<dbReference type="AlphaFoldDB" id="A0A9N8DPU0"/>
<organism evidence="7 8">
    <name type="scientific">Seminavis robusta</name>
    <dbReference type="NCBI Taxonomy" id="568900"/>
    <lineage>
        <taxon>Eukaryota</taxon>
        <taxon>Sar</taxon>
        <taxon>Stramenopiles</taxon>
        <taxon>Ochrophyta</taxon>
        <taxon>Bacillariophyta</taxon>
        <taxon>Bacillariophyceae</taxon>
        <taxon>Bacillariophycidae</taxon>
        <taxon>Naviculales</taxon>
        <taxon>Naviculaceae</taxon>
        <taxon>Seminavis</taxon>
    </lineage>
</organism>
<dbReference type="FunFam" id="3.80.10.10:FF:000383">
    <property type="entry name" value="Leucine-rich repeat receptor protein kinase EMS1"/>
    <property type="match status" value="1"/>
</dbReference>
<feature type="compositionally biased region" description="Polar residues" evidence="5">
    <location>
        <begin position="157"/>
        <end position="169"/>
    </location>
</feature>
<dbReference type="EMBL" id="CAICTM010000268">
    <property type="protein sequence ID" value="CAB9506512.1"/>
    <property type="molecule type" value="Genomic_DNA"/>
</dbReference>
<feature type="region of interest" description="Disordered" evidence="5">
    <location>
        <begin position="1"/>
        <end position="32"/>
    </location>
</feature>
<evidence type="ECO:0000256" key="1">
    <source>
        <dbReference type="ARBA" id="ARBA00022614"/>
    </source>
</evidence>
<keyword evidence="6" id="KW-0812">Transmembrane</keyword>
<evidence type="ECO:0000313" key="8">
    <source>
        <dbReference type="Proteomes" id="UP001153069"/>
    </source>
</evidence>
<keyword evidence="6" id="KW-1133">Transmembrane helix</keyword>
<comment type="caution">
    <text evidence="7">The sequence shown here is derived from an EMBL/GenBank/DDBJ whole genome shotgun (WGS) entry which is preliminary data.</text>
</comment>
<reference evidence="7" key="1">
    <citation type="submission" date="2020-06" db="EMBL/GenBank/DDBJ databases">
        <authorList>
            <consortium name="Plant Systems Biology data submission"/>
        </authorList>
    </citation>
    <scope>NUCLEOTIDE SEQUENCE</scope>
    <source>
        <strain evidence="7">D6</strain>
    </source>
</reference>
<keyword evidence="2" id="KW-0732">Signal</keyword>
<evidence type="ECO:0000256" key="6">
    <source>
        <dbReference type="SAM" id="Phobius"/>
    </source>
</evidence>
<dbReference type="Proteomes" id="UP001153069">
    <property type="component" value="Unassembled WGS sequence"/>
</dbReference>
<gene>
    <name evidence="7" type="ORF">SEMRO_269_G104020.1</name>
</gene>
<feature type="region of interest" description="Disordered" evidence="5">
    <location>
        <begin position="152"/>
        <end position="171"/>
    </location>
</feature>
<name>A0A9N8DPU0_9STRA</name>
<dbReference type="OrthoDB" id="1668230at2759"/>
<keyword evidence="4 6" id="KW-0472">Membrane</keyword>
<evidence type="ECO:0000313" key="7">
    <source>
        <dbReference type="EMBL" id="CAB9506512.1"/>
    </source>
</evidence>